<dbReference type="Gene3D" id="1.10.510.10">
    <property type="entry name" value="Transferase(Phosphotransferase) domain 1"/>
    <property type="match status" value="1"/>
</dbReference>
<dbReference type="InterPro" id="IPR008271">
    <property type="entry name" value="Ser/Thr_kinase_AS"/>
</dbReference>
<dbReference type="InterPro" id="IPR017441">
    <property type="entry name" value="Protein_kinase_ATP_BS"/>
</dbReference>
<feature type="binding site" evidence="3">
    <location>
        <position position="77"/>
    </location>
    <ligand>
        <name>ATP</name>
        <dbReference type="ChEBI" id="CHEBI:30616"/>
    </ligand>
</feature>
<keyword evidence="6" id="KW-0808">Transferase</keyword>
<keyword evidence="1 3" id="KW-0547">Nucleotide-binding</keyword>
<dbReference type="PANTHER" id="PTHR24346:SF51">
    <property type="entry name" value="PAS DOMAIN-CONTAINING SERINE_THREONINE-PROTEIN KINASE"/>
    <property type="match status" value="1"/>
</dbReference>
<dbReference type="PROSITE" id="PS50011">
    <property type="entry name" value="PROTEIN_KINASE_DOM"/>
    <property type="match status" value="1"/>
</dbReference>
<keyword evidence="4" id="KW-0723">Serine/threonine-protein kinase</keyword>
<dbReference type="Pfam" id="PF00069">
    <property type="entry name" value="Pkinase"/>
    <property type="match status" value="1"/>
</dbReference>
<proteinExistence type="inferred from homology"/>
<keyword evidence="2 3" id="KW-0067">ATP-binding</keyword>
<evidence type="ECO:0000259" key="5">
    <source>
        <dbReference type="PROSITE" id="PS50011"/>
    </source>
</evidence>
<evidence type="ECO:0000256" key="4">
    <source>
        <dbReference type="RuleBase" id="RU000304"/>
    </source>
</evidence>
<evidence type="ECO:0000313" key="7">
    <source>
        <dbReference type="Proteomes" id="UP000070444"/>
    </source>
</evidence>
<dbReference type="SMART" id="SM00220">
    <property type="entry name" value="S_TKc"/>
    <property type="match status" value="1"/>
</dbReference>
<accession>A0A137NYQ8</accession>
<comment type="similarity">
    <text evidence="4">Belongs to the protein kinase superfamily.</text>
</comment>
<dbReference type="SUPFAM" id="SSF56112">
    <property type="entry name" value="Protein kinase-like (PK-like)"/>
    <property type="match status" value="1"/>
</dbReference>
<feature type="domain" description="Protein kinase" evidence="5">
    <location>
        <begin position="43"/>
        <end position="318"/>
    </location>
</feature>
<protein>
    <submittedName>
        <fullName evidence="6">Kinase-like protein</fullName>
    </submittedName>
</protein>
<evidence type="ECO:0000256" key="1">
    <source>
        <dbReference type="ARBA" id="ARBA00022741"/>
    </source>
</evidence>
<keyword evidence="7" id="KW-1185">Reference proteome</keyword>
<evidence type="ECO:0000313" key="6">
    <source>
        <dbReference type="EMBL" id="KXN67801.1"/>
    </source>
</evidence>
<name>A0A137NYQ8_CONC2</name>
<dbReference type="InterPro" id="IPR011009">
    <property type="entry name" value="Kinase-like_dom_sf"/>
</dbReference>
<dbReference type="OMA" id="TEGCDIT"/>
<dbReference type="Proteomes" id="UP000070444">
    <property type="component" value="Unassembled WGS sequence"/>
</dbReference>
<dbReference type="GO" id="GO:0005524">
    <property type="term" value="F:ATP binding"/>
    <property type="evidence" value="ECO:0007669"/>
    <property type="project" value="UniProtKB-UniRule"/>
</dbReference>
<dbReference type="PROSITE" id="PS00107">
    <property type="entry name" value="PROTEIN_KINASE_ATP"/>
    <property type="match status" value="1"/>
</dbReference>
<dbReference type="GO" id="GO:0005829">
    <property type="term" value="C:cytosol"/>
    <property type="evidence" value="ECO:0007669"/>
    <property type="project" value="TreeGrafter"/>
</dbReference>
<dbReference type="GO" id="GO:0005634">
    <property type="term" value="C:nucleus"/>
    <property type="evidence" value="ECO:0007669"/>
    <property type="project" value="TreeGrafter"/>
</dbReference>
<reference evidence="6 7" key="1">
    <citation type="journal article" date="2015" name="Genome Biol. Evol.">
        <title>Phylogenomic analyses indicate that early fungi evolved digesting cell walls of algal ancestors of land plants.</title>
        <authorList>
            <person name="Chang Y."/>
            <person name="Wang S."/>
            <person name="Sekimoto S."/>
            <person name="Aerts A.L."/>
            <person name="Choi C."/>
            <person name="Clum A."/>
            <person name="LaButti K.M."/>
            <person name="Lindquist E.A."/>
            <person name="Yee Ngan C."/>
            <person name="Ohm R.A."/>
            <person name="Salamov A.A."/>
            <person name="Grigoriev I.V."/>
            <person name="Spatafora J.W."/>
            <person name="Berbee M.L."/>
        </authorList>
    </citation>
    <scope>NUCLEOTIDE SEQUENCE [LARGE SCALE GENOMIC DNA]</scope>
    <source>
        <strain evidence="6 7">NRRL 28638</strain>
    </source>
</reference>
<gene>
    <name evidence="6" type="ORF">CONCODRAFT_111395</name>
</gene>
<sequence>MIAQRPLTPIPTACLPVKLSKPLKPTKQEPNEPKLPSILSKEYYLVQRLGSGASGIVMEAIKHDPTNNGQLRRVAIKFMYKTLALNSLVGHPTEGAIPIEVYIQGNLHHPNITELIDFYQDDDFYYLITELSGDPWSVQTVNNRQLSGARDLFEFHKIRGNLSESECRIILKQLISALIYMKSHNVFHGDIKDENVTIDHRLNIKLLDFGAARCYRKADNSNGKCAEFAGTLTHSAPEVQEGKSYLPEFADVWALGVTLNILLTGKYPFKSFGEIRNKMPYLPPSNLSFQCGSLLRSMLHKDPSKRATFEQINNHPWLKNNSTN</sequence>
<dbReference type="InterPro" id="IPR000719">
    <property type="entry name" value="Prot_kinase_dom"/>
</dbReference>
<dbReference type="EMBL" id="KQ964612">
    <property type="protein sequence ID" value="KXN67801.1"/>
    <property type="molecule type" value="Genomic_DNA"/>
</dbReference>
<dbReference type="PROSITE" id="PS00108">
    <property type="entry name" value="PROTEIN_KINASE_ST"/>
    <property type="match status" value="1"/>
</dbReference>
<evidence type="ECO:0000256" key="2">
    <source>
        <dbReference type="ARBA" id="ARBA00022840"/>
    </source>
</evidence>
<dbReference type="Gene3D" id="3.30.200.20">
    <property type="entry name" value="Phosphorylase Kinase, domain 1"/>
    <property type="match status" value="1"/>
</dbReference>
<dbReference type="OrthoDB" id="10252171at2759"/>
<dbReference type="PANTHER" id="PTHR24346">
    <property type="entry name" value="MAP/MICROTUBULE AFFINITY-REGULATING KINASE"/>
    <property type="match status" value="1"/>
</dbReference>
<dbReference type="GO" id="GO:0004674">
    <property type="term" value="F:protein serine/threonine kinase activity"/>
    <property type="evidence" value="ECO:0007669"/>
    <property type="project" value="UniProtKB-KW"/>
</dbReference>
<dbReference type="GO" id="GO:0045719">
    <property type="term" value="P:negative regulation of glycogen biosynthetic process"/>
    <property type="evidence" value="ECO:0007669"/>
    <property type="project" value="TreeGrafter"/>
</dbReference>
<keyword evidence="6" id="KW-0418">Kinase</keyword>
<dbReference type="GO" id="GO:0035556">
    <property type="term" value="P:intracellular signal transduction"/>
    <property type="evidence" value="ECO:0007669"/>
    <property type="project" value="TreeGrafter"/>
</dbReference>
<evidence type="ECO:0000256" key="3">
    <source>
        <dbReference type="PROSITE-ProRule" id="PRU10141"/>
    </source>
</evidence>
<dbReference type="AlphaFoldDB" id="A0A137NYQ8"/>
<dbReference type="STRING" id="796925.A0A137NYQ8"/>
<organism evidence="6 7">
    <name type="scientific">Conidiobolus coronatus (strain ATCC 28846 / CBS 209.66 / NRRL 28638)</name>
    <name type="common">Delacroixia coronata</name>
    <dbReference type="NCBI Taxonomy" id="796925"/>
    <lineage>
        <taxon>Eukaryota</taxon>
        <taxon>Fungi</taxon>
        <taxon>Fungi incertae sedis</taxon>
        <taxon>Zoopagomycota</taxon>
        <taxon>Entomophthoromycotina</taxon>
        <taxon>Entomophthoromycetes</taxon>
        <taxon>Entomophthorales</taxon>
        <taxon>Ancylistaceae</taxon>
        <taxon>Conidiobolus</taxon>
    </lineage>
</organism>